<name>A0A1I6M447_9RHOB</name>
<keyword evidence="4" id="KW-0808">Transferase</keyword>
<protein>
    <submittedName>
        <fullName evidence="4">Glycosyl transferase family 2</fullName>
    </submittedName>
</protein>
<keyword evidence="5" id="KW-1185">Reference proteome</keyword>
<sequence length="356" mass="40517">MRVLLISTMRNEAPFILEWLAYHQHIGVTDFLIYSNDCDDGTDLMLDRLQALGHLTHERNHSGGKKSVQWRALTKAFRHPLRRSADWIYVADVDEFLNIHAGDGQISDLMAACPDADGFAISWRMFGNAGVRGFEDRPIMAQFTQAAPETLVWPWRSVQYKSLFKNQNVYERLGVHRPKLADGETSPHWVDGNGDIDRSAASTYQFSQSPRYGLAQINHYALGSIESFLVKQARGKPNHDTDPIDLSYWIERNFASEVDMRILRHGAAVDARRSKLMSDPEVAELHDASVRWRIRKASELIEKQESFDLYSTLLQTPSTRPLPLADQEALLNQLVMLRRKARRDKARESGKTANGA</sequence>
<dbReference type="Pfam" id="PF13704">
    <property type="entry name" value="Glyco_tranf_2_4"/>
    <property type="match status" value="1"/>
</dbReference>
<dbReference type="PANTHER" id="PTHR21461">
    <property type="entry name" value="GLYCOSYLTRANSFERASE FAMILY 92 PROTEIN"/>
    <property type="match status" value="1"/>
</dbReference>
<dbReference type="PANTHER" id="PTHR21461:SF69">
    <property type="entry name" value="GLYCOSYLTRANSFERASE FAMILY 92 PROTEIN"/>
    <property type="match status" value="1"/>
</dbReference>
<evidence type="ECO:0000256" key="3">
    <source>
        <dbReference type="ARBA" id="ARBA00022989"/>
    </source>
</evidence>
<evidence type="ECO:0000256" key="2">
    <source>
        <dbReference type="ARBA" id="ARBA00022692"/>
    </source>
</evidence>
<evidence type="ECO:0000256" key="1">
    <source>
        <dbReference type="ARBA" id="ARBA00004167"/>
    </source>
</evidence>
<dbReference type="STRING" id="1123755.SAMN05444714_1211"/>
<accession>A0A1I6M447</accession>
<dbReference type="GO" id="GO:0016757">
    <property type="term" value="F:glycosyltransferase activity"/>
    <property type="evidence" value="ECO:0007669"/>
    <property type="project" value="TreeGrafter"/>
</dbReference>
<keyword evidence="3" id="KW-0472">Membrane</keyword>
<dbReference type="AlphaFoldDB" id="A0A1I6M447"/>
<comment type="subcellular location">
    <subcellularLocation>
        <location evidence="1">Membrane</location>
        <topology evidence="1">Single-pass membrane protein</topology>
    </subcellularLocation>
</comment>
<proteinExistence type="predicted"/>
<dbReference type="GO" id="GO:0005737">
    <property type="term" value="C:cytoplasm"/>
    <property type="evidence" value="ECO:0007669"/>
    <property type="project" value="TreeGrafter"/>
</dbReference>
<keyword evidence="3" id="KW-1133">Transmembrane helix</keyword>
<evidence type="ECO:0000313" key="5">
    <source>
        <dbReference type="Proteomes" id="UP000198926"/>
    </source>
</evidence>
<dbReference type="EMBL" id="FOZM01000001">
    <property type="protein sequence ID" value="SFS10451.1"/>
    <property type="molecule type" value="Genomic_DNA"/>
</dbReference>
<evidence type="ECO:0000313" key="4">
    <source>
        <dbReference type="EMBL" id="SFS10451.1"/>
    </source>
</evidence>
<keyword evidence="2" id="KW-0812">Transmembrane</keyword>
<reference evidence="4 5" key="1">
    <citation type="submission" date="2016-10" db="EMBL/GenBank/DDBJ databases">
        <authorList>
            <person name="de Groot N.N."/>
        </authorList>
    </citation>
    <scope>NUCLEOTIDE SEQUENCE [LARGE SCALE GENOMIC DNA]</scope>
    <source>
        <strain evidence="4 5">DSM 29433</strain>
    </source>
</reference>
<organism evidence="4 5">
    <name type="scientific">Yoonia litorea</name>
    <dbReference type="NCBI Taxonomy" id="1123755"/>
    <lineage>
        <taxon>Bacteria</taxon>
        <taxon>Pseudomonadati</taxon>
        <taxon>Pseudomonadota</taxon>
        <taxon>Alphaproteobacteria</taxon>
        <taxon>Rhodobacterales</taxon>
        <taxon>Paracoccaceae</taxon>
        <taxon>Yoonia</taxon>
    </lineage>
</organism>
<gene>
    <name evidence="4" type="ORF">SAMN05444714_1211</name>
</gene>
<dbReference type="Proteomes" id="UP000198926">
    <property type="component" value="Unassembled WGS sequence"/>
</dbReference>
<dbReference type="GO" id="GO:0016020">
    <property type="term" value="C:membrane"/>
    <property type="evidence" value="ECO:0007669"/>
    <property type="project" value="UniProtKB-SubCell"/>
</dbReference>